<feature type="transmembrane region" description="Helical" evidence="7">
    <location>
        <begin position="408"/>
        <end position="429"/>
    </location>
</feature>
<dbReference type="EMBL" id="CAFBMT010000009">
    <property type="protein sequence ID" value="CAB4935641.1"/>
    <property type="molecule type" value="Genomic_DNA"/>
</dbReference>
<evidence type="ECO:0000256" key="4">
    <source>
        <dbReference type="ARBA" id="ARBA00022692"/>
    </source>
</evidence>
<dbReference type="PROSITE" id="PS50850">
    <property type="entry name" value="MFS"/>
    <property type="match status" value="1"/>
</dbReference>
<evidence type="ECO:0000256" key="6">
    <source>
        <dbReference type="ARBA" id="ARBA00023136"/>
    </source>
</evidence>
<dbReference type="InterPro" id="IPR004638">
    <property type="entry name" value="EmrB-like"/>
</dbReference>
<dbReference type="InterPro" id="IPR036259">
    <property type="entry name" value="MFS_trans_sf"/>
</dbReference>
<feature type="transmembrane region" description="Helical" evidence="7">
    <location>
        <begin position="311"/>
        <end position="329"/>
    </location>
</feature>
<name>A0A6J6A3R9_9ZZZZ</name>
<dbReference type="EMBL" id="CAEZYF010000009">
    <property type="protein sequence ID" value="CAB4724123.1"/>
    <property type="molecule type" value="Genomic_DNA"/>
</dbReference>
<evidence type="ECO:0000256" key="2">
    <source>
        <dbReference type="ARBA" id="ARBA00022448"/>
    </source>
</evidence>
<feature type="transmembrane region" description="Helical" evidence="7">
    <location>
        <begin position="207"/>
        <end position="226"/>
    </location>
</feature>
<evidence type="ECO:0000256" key="3">
    <source>
        <dbReference type="ARBA" id="ARBA00022475"/>
    </source>
</evidence>
<feature type="transmembrane region" description="Helical" evidence="7">
    <location>
        <begin position="368"/>
        <end position="388"/>
    </location>
</feature>
<dbReference type="EMBL" id="CAFBOL010000035">
    <property type="protein sequence ID" value="CAB4991483.1"/>
    <property type="molecule type" value="Genomic_DNA"/>
</dbReference>
<protein>
    <submittedName>
        <fullName evidence="9">Unannotated protein</fullName>
    </submittedName>
</protein>
<keyword evidence="6 7" id="KW-0472">Membrane</keyword>
<keyword evidence="5 7" id="KW-1133">Transmembrane helix</keyword>
<feature type="transmembrane region" description="Helical" evidence="7">
    <location>
        <begin position="336"/>
        <end position="356"/>
    </location>
</feature>
<dbReference type="EMBL" id="CAESGF010000009">
    <property type="protein sequence ID" value="CAB4364035.1"/>
    <property type="molecule type" value="Genomic_DNA"/>
</dbReference>
<feature type="transmembrane region" description="Helical" evidence="7">
    <location>
        <begin position="232"/>
        <end position="255"/>
    </location>
</feature>
<proteinExistence type="predicted"/>
<dbReference type="EMBL" id="CAFBIY010000070">
    <property type="protein sequence ID" value="CAB4851080.1"/>
    <property type="molecule type" value="Genomic_DNA"/>
</dbReference>
<dbReference type="AlphaFoldDB" id="A0A6J6A3R9"/>
<dbReference type="PANTHER" id="PTHR23501:SF191">
    <property type="entry name" value="VACUOLAR BASIC AMINO ACID TRANSPORTER 4"/>
    <property type="match status" value="1"/>
</dbReference>
<evidence type="ECO:0000256" key="7">
    <source>
        <dbReference type="SAM" id="Phobius"/>
    </source>
</evidence>
<dbReference type="PANTHER" id="PTHR23501">
    <property type="entry name" value="MAJOR FACILITATOR SUPERFAMILY"/>
    <property type="match status" value="1"/>
</dbReference>
<evidence type="ECO:0000313" key="13">
    <source>
        <dbReference type="EMBL" id="CAB4991483.1"/>
    </source>
</evidence>
<dbReference type="InterPro" id="IPR020846">
    <property type="entry name" value="MFS_dom"/>
</dbReference>
<feature type="transmembrane region" description="Helical" evidence="7">
    <location>
        <begin position="57"/>
        <end position="76"/>
    </location>
</feature>
<dbReference type="NCBIfam" id="TIGR00711">
    <property type="entry name" value="efflux_EmrB"/>
    <property type="match status" value="1"/>
</dbReference>
<evidence type="ECO:0000256" key="1">
    <source>
        <dbReference type="ARBA" id="ARBA00004651"/>
    </source>
</evidence>
<feature type="transmembrane region" description="Helical" evidence="7">
    <location>
        <begin position="120"/>
        <end position="138"/>
    </location>
</feature>
<reference evidence="9" key="1">
    <citation type="submission" date="2020-05" db="EMBL/GenBank/DDBJ databases">
        <authorList>
            <person name="Chiriac C."/>
            <person name="Salcher M."/>
            <person name="Ghai R."/>
            <person name="Kavagutti S V."/>
        </authorList>
    </citation>
    <scope>NUCLEOTIDE SEQUENCE</scope>
</reference>
<dbReference type="Gene3D" id="1.20.1720.10">
    <property type="entry name" value="Multidrug resistance protein D"/>
    <property type="match status" value="1"/>
</dbReference>
<dbReference type="GO" id="GO:0005886">
    <property type="term" value="C:plasma membrane"/>
    <property type="evidence" value="ECO:0007669"/>
    <property type="project" value="UniProtKB-SubCell"/>
</dbReference>
<feature type="transmembrane region" description="Helical" evidence="7">
    <location>
        <begin position="449"/>
        <end position="468"/>
    </location>
</feature>
<organism evidence="9">
    <name type="scientific">freshwater metagenome</name>
    <dbReference type="NCBI Taxonomy" id="449393"/>
    <lineage>
        <taxon>unclassified sequences</taxon>
        <taxon>metagenomes</taxon>
        <taxon>ecological metagenomes</taxon>
    </lineage>
</organism>
<dbReference type="Pfam" id="PF07690">
    <property type="entry name" value="MFS_1"/>
    <property type="match status" value="1"/>
</dbReference>
<evidence type="ECO:0000256" key="5">
    <source>
        <dbReference type="ARBA" id="ARBA00022989"/>
    </source>
</evidence>
<feature type="transmembrane region" description="Helical" evidence="7">
    <location>
        <begin position="267"/>
        <end position="291"/>
    </location>
</feature>
<evidence type="ECO:0000259" key="8">
    <source>
        <dbReference type="PROSITE" id="PS50850"/>
    </source>
</evidence>
<feature type="transmembrane region" description="Helical" evidence="7">
    <location>
        <begin position="88"/>
        <end position="114"/>
    </location>
</feature>
<dbReference type="InterPro" id="IPR011701">
    <property type="entry name" value="MFS"/>
</dbReference>
<comment type="subcellular location">
    <subcellularLocation>
        <location evidence="1">Cell membrane</location>
        <topology evidence="1">Multi-pass membrane protein</topology>
    </subcellularLocation>
</comment>
<keyword evidence="4 7" id="KW-0812">Transmembrane</keyword>
<keyword evidence="3" id="KW-1003">Cell membrane</keyword>
<evidence type="ECO:0000313" key="10">
    <source>
        <dbReference type="EMBL" id="CAB4724123.1"/>
    </source>
</evidence>
<sequence>MKAATEATVSRGRFTNLPYQWKAMWIVLLGTFMVVLDTTIVSLGLRSVADDFHADKNIEWVVTSYIVALGVAQLVSGWLGDRFGRARVYIYALAVFTLGSLACSVAPGFGWLIAARALQGAGGGIVVPIAMAIIYDLFEPSERGRAIGYFSIALMAAPAIGPVLGGTLVSSIGWRWLFLINVPIGLMAVPVTARLLRESAPVARRTFDLLGFVVVAMGLVALLVGLQQGGSWGWSSGSVVVLLVVGGGLLTLFVIRALSIESPLAEIRLFTNPVFSLSLVVMSLSTLAQYARIVYIPLELQGLRDIPASTVGWLMMPSAVGMAITLPLGGKLADKLGARVPVTAGMAVVAAAYWQLSHLSVDTSLWTISIWIFLGGLGSGIGMTAPNVTSMNAVKATQVGQATALSQVARQITLAMGLAVMASVFFGLMPPRADTSAGAVGTAMHAYNSMFVISFWILIGIMVLAQFMPDRAKATAMQERLAAERGALRAGGYLAESAAVMEA</sequence>
<evidence type="ECO:0000313" key="11">
    <source>
        <dbReference type="EMBL" id="CAB4851080.1"/>
    </source>
</evidence>
<gene>
    <name evidence="10" type="ORF">UFOPK2656_01641</name>
    <name evidence="11" type="ORF">UFOPK3267_01390</name>
    <name evidence="12" type="ORF">UFOPK3651_01783</name>
    <name evidence="13" type="ORF">UFOPK3931_01501</name>
    <name evidence="9" type="ORF">UFOPK4189_01804</name>
</gene>
<dbReference type="GO" id="GO:0022857">
    <property type="term" value="F:transmembrane transporter activity"/>
    <property type="evidence" value="ECO:0007669"/>
    <property type="project" value="InterPro"/>
</dbReference>
<dbReference type="PRINTS" id="PR01036">
    <property type="entry name" value="TCRTETB"/>
</dbReference>
<dbReference type="SUPFAM" id="SSF103473">
    <property type="entry name" value="MFS general substrate transporter"/>
    <property type="match status" value="1"/>
</dbReference>
<evidence type="ECO:0000313" key="9">
    <source>
        <dbReference type="EMBL" id="CAB4364035.1"/>
    </source>
</evidence>
<feature type="transmembrane region" description="Helical" evidence="7">
    <location>
        <begin position="23"/>
        <end position="45"/>
    </location>
</feature>
<evidence type="ECO:0000313" key="12">
    <source>
        <dbReference type="EMBL" id="CAB4935641.1"/>
    </source>
</evidence>
<dbReference type="Gene3D" id="1.20.1250.20">
    <property type="entry name" value="MFS general substrate transporter like domains"/>
    <property type="match status" value="1"/>
</dbReference>
<feature type="transmembrane region" description="Helical" evidence="7">
    <location>
        <begin position="150"/>
        <end position="170"/>
    </location>
</feature>
<feature type="transmembrane region" description="Helical" evidence="7">
    <location>
        <begin position="176"/>
        <end position="195"/>
    </location>
</feature>
<feature type="domain" description="Major facilitator superfamily (MFS) profile" evidence="8">
    <location>
        <begin position="23"/>
        <end position="472"/>
    </location>
</feature>
<accession>A0A6J6A3R9</accession>
<keyword evidence="2" id="KW-0813">Transport</keyword>